<name>A0ABU2FDB6_9EURY</name>
<feature type="domain" description="HTH bat-type" evidence="3">
    <location>
        <begin position="158"/>
        <end position="209"/>
    </location>
</feature>
<evidence type="ECO:0000256" key="2">
    <source>
        <dbReference type="ARBA" id="ARBA00023163"/>
    </source>
</evidence>
<dbReference type="Proteomes" id="UP001259659">
    <property type="component" value="Unassembled WGS sequence"/>
</dbReference>
<evidence type="ECO:0000259" key="3">
    <source>
        <dbReference type="Pfam" id="PF04967"/>
    </source>
</evidence>
<comment type="caution">
    <text evidence="5">The sequence shown here is derived from an EMBL/GenBank/DDBJ whole genome shotgun (WGS) entry which is preliminary data.</text>
</comment>
<dbReference type="InterPro" id="IPR007050">
    <property type="entry name" value="HTH_bacterioopsin"/>
</dbReference>
<dbReference type="Pfam" id="PF04967">
    <property type="entry name" value="HTH_10"/>
    <property type="match status" value="1"/>
</dbReference>
<dbReference type="EMBL" id="JAMQON010000002">
    <property type="protein sequence ID" value="MDS0259700.1"/>
    <property type="molecule type" value="Genomic_DNA"/>
</dbReference>
<sequence length="214" mass="24003">MRYMDVRMYPDWETFPSLKQRLFREPDIRRRKLHALKLLDDGTVAALAEVDGDLDRYREILRETPEVRRFAVSGDESGYCYSQIEPTAASKALLQRREAGQFIVEMPMTFTDDGGLQMTIVGSESDLTAVPDLFDDIDVELVSTGPYVPDAGGVFSALTDRQREALTTAVQLGYYETPREATLDDLGTALDIDPGTVGRHLRSVESKVFAEFVP</sequence>
<accession>A0ABU2FDB6</accession>
<protein>
    <submittedName>
        <fullName evidence="5">Helix-turn-helix domain-containing protein</fullName>
    </submittedName>
</protein>
<evidence type="ECO:0000313" key="6">
    <source>
        <dbReference type="Proteomes" id="UP001259659"/>
    </source>
</evidence>
<dbReference type="PANTHER" id="PTHR34236">
    <property type="entry name" value="DIMETHYL SULFOXIDE REDUCTASE TRANSCRIPTIONAL ACTIVATOR"/>
    <property type="match status" value="1"/>
</dbReference>
<gene>
    <name evidence="5" type="ORF">NDI56_09880</name>
</gene>
<dbReference type="InterPro" id="IPR056493">
    <property type="entry name" value="HVO_0513_N"/>
</dbReference>
<keyword evidence="2" id="KW-0804">Transcription</keyword>
<organism evidence="5 6">
    <name type="scientific">Haloarcula saliterrae</name>
    <dbReference type="NCBI Taxonomy" id="2950534"/>
    <lineage>
        <taxon>Archaea</taxon>
        <taxon>Methanobacteriati</taxon>
        <taxon>Methanobacteriota</taxon>
        <taxon>Stenosarchaea group</taxon>
        <taxon>Halobacteria</taxon>
        <taxon>Halobacteriales</taxon>
        <taxon>Haloarculaceae</taxon>
        <taxon>Haloarcula</taxon>
    </lineage>
</organism>
<keyword evidence="6" id="KW-1185">Reference proteome</keyword>
<reference evidence="5 6" key="1">
    <citation type="submission" date="2022-06" db="EMBL/GenBank/DDBJ databases">
        <title>Haloarcula sp. a new haloarchaeum isolate from saline soil.</title>
        <authorList>
            <person name="Strakova D."/>
            <person name="Galisteo C."/>
            <person name="Sanchez-Porro C."/>
            <person name="Ventosa A."/>
        </authorList>
    </citation>
    <scope>NUCLEOTIDE SEQUENCE [LARGE SCALE GENOMIC DNA]</scope>
    <source>
        <strain evidence="5 6">S1CR25-12</strain>
    </source>
</reference>
<feature type="domain" description="HVO-0513-like N-terminal" evidence="4">
    <location>
        <begin position="18"/>
        <end position="147"/>
    </location>
</feature>
<dbReference type="RefSeq" id="WP_310919332.1">
    <property type="nucleotide sequence ID" value="NZ_JAMQON010000002.1"/>
</dbReference>
<evidence type="ECO:0000256" key="1">
    <source>
        <dbReference type="ARBA" id="ARBA00023015"/>
    </source>
</evidence>
<dbReference type="Pfam" id="PF24278">
    <property type="entry name" value="HVO_0513_N"/>
    <property type="match status" value="1"/>
</dbReference>
<keyword evidence="1" id="KW-0805">Transcription regulation</keyword>
<evidence type="ECO:0000313" key="5">
    <source>
        <dbReference type="EMBL" id="MDS0259700.1"/>
    </source>
</evidence>
<dbReference type="PANTHER" id="PTHR34236:SF1">
    <property type="entry name" value="DIMETHYL SULFOXIDE REDUCTASE TRANSCRIPTIONAL ACTIVATOR"/>
    <property type="match status" value="1"/>
</dbReference>
<evidence type="ECO:0000259" key="4">
    <source>
        <dbReference type="Pfam" id="PF24278"/>
    </source>
</evidence>
<proteinExistence type="predicted"/>